<reference evidence="1 2" key="1">
    <citation type="journal article" date="2016" name="Sci. Rep.">
        <title>Metabolic traits of an uncultured archaeal lineage -MSBL1- from brine pools of the Red Sea.</title>
        <authorList>
            <person name="Mwirichia R."/>
            <person name="Alam I."/>
            <person name="Rashid M."/>
            <person name="Vinu M."/>
            <person name="Ba-Alawi W."/>
            <person name="Anthony Kamau A."/>
            <person name="Kamanda Ngugi D."/>
            <person name="Goker M."/>
            <person name="Klenk H.P."/>
            <person name="Bajic V."/>
            <person name="Stingl U."/>
        </authorList>
    </citation>
    <scope>NUCLEOTIDE SEQUENCE [LARGE SCALE GENOMIC DNA]</scope>
    <source>
        <strain evidence="1">SCGC-AAA261G05</strain>
    </source>
</reference>
<dbReference type="AlphaFoldDB" id="A0A133VC05"/>
<proteinExistence type="predicted"/>
<keyword evidence="2" id="KW-1185">Reference proteome</keyword>
<dbReference type="EMBL" id="LHYA01000011">
    <property type="protein sequence ID" value="KXB03947.1"/>
    <property type="molecule type" value="Genomic_DNA"/>
</dbReference>
<gene>
    <name evidence="1" type="ORF">AKJ47_01425</name>
</gene>
<evidence type="ECO:0008006" key="3">
    <source>
        <dbReference type="Google" id="ProtNLM"/>
    </source>
</evidence>
<organism evidence="1 2">
    <name type="scientific">candidate division MSBL1 archaeon SCGC-AAA261G05</name>
    <dbReference type="NCBI Taxonomy" id="1698276"/>
    <lineage>
        <taxon>Archaea</taxon>
        <taxon>Methanobacteriati</taxon>
        <taxon>Methanobacteriota</taxon>
        <taxon>candidate division MSBL1</taxon>
    </lineage>
</organism>
<evidence type="ECO:0000313" key="1">
    <source>
        <dbReference type="EMBL" id="KXB03947.1"/>
    </source>
</evidence>
<evidence type="ECO:0000313" key="2">
    <source>
        <dbReference type="Proteomes" id="UP000070405"/>
    </source>
</evidence>
<accession>A0A133VC05</accession>
<protein>
    <recommendedName>
        <fullName evidence="3">Transposase</fullName>
    </recommendedName>
</protein>
<dbReference type="Proteomes" id="UP000070405">
    <property type="component" value="Unassembled WGS sequence"/>
</dbReference>
<sequence>MLGCFFPIEYKKERKEKRRDWRTYEQRLTLRIKRAVKDLEPLIDEAVESIKVYRSRERKPKLTPKQKVTLILLKELF</sequence>
<comment type="caution">
    <text evidence="1">The sequence shown here is derived from an EMBL/GenBank/DDBJ whole genome shotgun (WGS) entry which is preliminary data.</text>
</comment>
<name>A0A133VC05_9EURY</name>